<accession>A0A1H9USL8</accession>
<organism evidence="2 3">
    <name type="scientific">Pedobacter rhizosphaerae</name>
    <dbReference type="NCBI Taxonomy" id="390241"/>
    <lineage>
        <taxon>Bacteria</taxon>
        <taxon>Pseudomonadati</taxon>
        <taxon>Bacteroidota</taxon>
        <taxon>Sphingobacteriia</taxon>
        <taxon>Sphingobacteriales</taxon>
        <taxon>Sphingobacteriaceae</taxon>
        <taxon>Pedobacter</taxon>
    </lineage>
</organism>
<dbReference type="RefSeq" id="WP_090887693.1">
    <property type="nucleotide sequence ID" value="NZ_FOGG01000033.1"/>
</dbReference>
<protein>
    <recommendedName>
        <fullName evidence="4">MBG domain-containing protein</fullName>
    </recommendedName>
</protein>
<keyword evidence="3" id="KW-1185">Reference proteome</keyword>
<dbReference type="OrthoDB" id="713374at2"/>
<keyword evidence="1" id="KW-0732">Signal</keyword>
<dbReference type="Proteomes" id="UP000199572">
    <property type="component" value="Unassembled WGS sequence"/>
</dbReference>
<feature type="signal peptide" evidence="1">
    <location>
        <begin position="1"/>
        <end position="22"/>
    </location>
</feature>
<dbReference type="AlphaFoldDB" id="A0A1H9USL8"/>
<name>A0A1H9USL8_9SPHI</name>
<evidence type="ECO:0008006" key="4">
    <source>
        <dbReference type="Google" id="ProtNLM"/>
    </source>
</evidence>
<reference evidence="3" key="1">
    <citation type="submission" date="2016-10" db="EMBL/GenBank/DDBJ databases">
        <authorList>
            <person name="Varghese N."/>
            <person name="Submissions S."/>
        </authorList>
    </citation>
    <scope>NUCLEOTIDE SEQUENCE [LARGE SCALE GENOMIC DNA]</scope>
    <source>
        <strain evidence="3">DSM 18610</strain>
    </source>
</reference>
<evidence type="ECO:0000313" key="2">
    <source>
        <dbReference type="EMBL" id="SES12114.1"/>
    </source>
</evidence>
<evidence type="ECO:0000256" key="1">
    <source>
        <dbReference type="SAM" id="SignalP"/>
    </source>
</evidence>
<dbReference type="STRING" id="390241.SAMN04488023_13330"/>
<sequence length="178" mass="18973">MKSFLLILSVFVLSLVGQSAFAQTDNATLNIRLYPIQTITVNPTQKTVNLDYKTTTDYTNGVSLAQADHLTVYSTGAFVVKVKSAASTLTGAKANIDASDVSISPLAGTSNQLANATYTPANLSATDQTIIASTTGSVNKNFNITYKAAGAQKYVDKYFKTENPTVYSTTVTYTIEAN</sequence>
<proteinExistence type="predicted"/>
<gene>
    <name evidence="2" type="ORF">SAMN04488023_13330</name>
</gene>
<feature type="chain" id="PRO_5011434901" description="MBG domain-containing protein" evidence="1">
    <location>
        <begin position="23"/>
        <end position="178"/>
    </location>
</feature>
<evidence type="ECO:0000313" key="3">
    <source>
        <dbReference type="Proteomes" id="UP000199572"/>
    </source>
</evidence>
<dbReference type="EMBL" id="FOGG01000033">
    <property type="protein sequence ID" value="SES12114.1"/>
    <property type="molecule type" value="Genomic_DNA"/>
</dbReference>